<dbReference type="Proteomes" id="UP000561011">
    <property type="component" value="Unassembled WGS sequence"/>
</dbReference>
<dbReference type="InterPro" id="IPR000515">
    <property type="entry name" value="MetI-like"/>
</dbReference>
<evidence type="ECO:0000256" key="4">
    <source>
        <dbReference type="ARBA" id="ARBA00022692"/>
    </source>
</evidence>
<evidence type="ECO:0000256" key="8">
    <source>
        <dbReference type="SAM" id="MobiDB-lite"/>
    </source>
</evidence>
<dbReference type="CDD" id="cd06261">
    <property type="entry name" value="TM_PBP2"/>
    <property type="match status" value="1"/>
</dbReference>
<evidence type="ECO:0000313" key="11">
    <source>
        <dbReference type="Proteomes" id="UP000561011"/>
    </source>
</evidence>
<feature type="transmembrane region" description="Helical" evidence="7">
    <location>
        <begin position="227"/>
        <end position="250"/>
    </location>
</feature>
<protein>
    <submittedName>
        <fullName evidence="10">ABC transporter permease</fullName>
    </submittedName>
</protein>
<evidence type="ECO:0000256" key="1">
    <source>
        <dbReference type="ARBA" id="ARBA00004651"/>
    </source>
</evidence>
<organism evidence="10 11">
    <name type="scientific">Sanguibacter inulinus</name>
    <dbReference type="NCBI Taxonomy" id="60922"/>
    <lineage>
        <taxon>Bacteria</taxon>
        <taxon>Bacillati</taxon>
        <taxon>Actinomycetota</taxon>
        <taxon>Actinomycetes</taxon>
        <taxon>Micrococcales</taxon>
        <taxon>Sanguibacteraceae</taxon>
        <taxon>Sanguibacter</taxon>
    </lineage>
</organism>
<keyword evidence="6 7" id="KW-0472">Membrane</keyword>
<dbReference type="PANTHER" id="PTHR43386">
    <property type="entry name" value="OLIGOPEPTIDE TRANSPORT SYSTEM PERMEASE PROTEIN APPC"/>
    <property type="match status" value="1"/>
</dbReference>
<keyword evidence="4 7" id="KW-0812">Transmembrane</keyword>
<dbReference type="GO" id="GO:0055085">
    <property type="term" value="P:transmembrane transport"/>
    <property type="evidence" value="ECO:0007669"/>
    <property type="project" value="InterPro"/>
</dbReference>
<comment type="subcellular location">
    <subcellularLocation>
        <location evidence="1 7">Cell membrane</location>
        <topology evidence="1 7">Multi-pass membrane protein</topology>
    </subcellularLocation>
</comment>
<dbReference type="EMBL" id="JACBYE010000010">
    <property type="protein sequence ID" value="NYS93147.1"/>
    <property type="molecule type" value="Genomic_DNA"/>
</dbReference>
<feature type="transmembrane region" description="Helical" evidence="7">
    <location>
        <begin position="270"/>
        <end position="294"/>
    </location>
</feature>
<evidence type="ECO:0000259" key="9">
    <source>
        <dbReference type="PROSITE" id="PS50928"/>
    </source>
</evidence>
<dbReference type="Pfam" id="PF00528">
    <property type="entry name" value="BPD_transp_1"/>
    <property type="match status" value="1"/>
</dbReference>
<accession>A0A853ERT9</accession>
<feature type="compositionally biased region" description="Low complexity" evidence="8">
    <location>
        <begin position="15"/>
        <end position="35"/>
    </location>
</feature>
<reference evidence="10 11" key="1">
    <citation type="submission" date="2020-07" db="EMBL/GenBank/DDBJ databases">
        <title>MOT database genomes.</title>
        <authorList>
            <person name="Joseph S."/>
            <person name="Aduse-Opoku J."/>
            <person name="Hashim A."/>
            <person name="Wade W."/>
            <person name="Curtis M."/>
        </authorList>
    </citation>
    <scope>NUCLEOTIDE SEQUENCE [LARGE SCALE GENOMIC DNA]</scope>
    <source>
        <strain evidence="10 11">DSM 100099</strain>
    </source>
</reference>
<evidence type="ECO:0000256" key="5">
    <source>
        <dbReference type="ARBA" id="ARBA00022989"/>
    </source>
</evidence>
<keyword evidence="2 7" id="KW-0813">Transport</keyword>
<evidence type="ECO:0000256" key="2">
    <source>
        <dbReference type="ARBA" id="ARBA00022448"/>
    </source>
</evidence>
<dbReference type="PROSITE" id="PS50928">
    <property type="entry name" value="ABC_TM1"/>
    <property type="match status" value="1"/>
</dbReference>
<comment type="caution">
    <text evidence="10">The sequence shown here is derived from an EMBL/GenBank/DDBJ whole genome shotgun (WGS) entry which is preliminary data.</text>
</comment>
<dbReference type="PANTHER" id="PTHR43386:SF25">
    <property type="entry name" value="PEPTIDE ABC TRANSPORTER PERMEASE PROTEIN"/>
    <property type="match status" value="1"/>
</dbReference>
<name>A0A853ERT9_9MICO</name>
<evidence type="ECO:0000256" key="7">
    <source>
        <dbReference type="RuleBase" id="RU363032"/>
    </source>
</evidence>
<gene>
    <name evidence="10" type="ORF">HZZ10_06340</name>
</gene>
<feature type="region of interest" description="Disordered" evidence="8">
    <location>
        <begin position="1"/>
        <end position="36"/>
    </location>
</feature>
<keyword evidence="3" id="KW-1003">Cell membrane</keyword>
<sequence length="310" mass="31872">MTDQLDSPRGPLSTAAPSSDAPGSAPDASAAAPRRAPARRLRSPSFVVGASMVAVVVLVGLVAFFWTPYTIGTRGTGERLGGPSADFWLGTDKLGRDVLSQLMAGATNAVVVAVCSVAIAAVLGITLGVLAASTTRWVDVAVLNVVDLMIAFPTLLLAMLIVTVRGASLSSVIAAIGISGAAVIARITRINASRVLREDYVVAAAASGTGWWGTVRRHVLPNVAPTLLVQLMLLAGAAILAEASLSYLGLGPRPPYASWGRMLNEAQATISAAPLAAILPGLLIAWTVLGLNLLGDGIRERSDPSLRGDR</sequence>
<evidence type="ECO:0000256" key="3">
    <source>
        <dbReference type="ARBA" id="ARBA00022475"/>
    </source>
</evidence>
<dbReference type="AlphaFoldDB" id="A0A853ERT9"/>
<dbReference type="InterPro" id="IPR035906">
    <property type="entry name" value="MetI-like_sf"/>
</dbReference>
<proteinExistence type="inferred from homology"/>
<evidence type="ECO:0000313" key="10">
    <source>
        <dbReference type="EMBL" id="NYS93147.1"/>
    </source>
</evidence>
<dbReference type="Gene3D" id="1.10.3720.10">
    <property type="entry name" value="MetI-like"/>
    <property type="match status" value="1"/>
</dbReference>
<dbReference type="InterPro" id="IPR050366">
    <property type="entry name" value="BP-dependent_transpt_permease"/>
</dbReference>
<feature type="transmembrane region" description="Helical" evidence="7">
    <location>
        <begin position="44"/>
        <end position="66"/>
    </location>
</feature>
<feature type="transmembrane region" description="Helical" evidence="7">
    <location>
        <begin position="142"/>
        <end position="162"/>
    </location>
</feature>
<feature type="transmembrane region" description="Helical" evidence="7">
    <location>
        <begin position="109"/>
        <end position="130"/>
    </location>
</feature>
<keyword evidence="11" id="KW-1185">Reference proteome</keyword>
<feature type="transmembrane region" description="Helical" evidence="7">
    <location>
        <begin position="168"/>
        <end position="187"/>
    </location>
</feature>
<feature type="domain" description="ABC transmembrane type-1" evidence="9">
    <location>
        <begin position="106"/>
        <end position="295"/>
    </location>
</feature>
<dbReference type="RefSeq" id="WP_179912869.1">
    <property type="nucleotide sequence ID" value="NZ_JACBYE010000010.1"/>
</dbReference>
<evidence type="ECO:0000256" key="6">
    <source>
        <dbReference type="ARBA" id="ARBA00023136"/>
    </source>
</evidence>
<comment type="similarity">
    <text evidence="7">Belongs to the binding-protein-dependent transport system permease family.</text>
</comment>
<keyword evidence="5 7" id="KW-1133">Transmembrane helix</keyword>
<dbReference type="GO" id="GO:0005886">
    <property type="term" value="C:plasma membrane"/>
    <property type="evidence" value="ECO:0007669"/>
    <property type="project" value="UniProtKB-SubCell"/>
</dbReference>
<dbReference type="SUPFAM" id="SSF161098">
    <property type="entry name" value="MetI-like"/>
    <property type="match status" value="1"/>
</dbReference>